<evidence type="ECO:0000313" key="3">
    <source>
        <dbReference type="EMBL" id="EJK50807.1"/>
    </source>
</evidence>
<evidence type="ECO:0000256" key="1">
    <source>
        <dbReference type="SAM" id="MobiDB-lite"/>
    </source>
</evidence>
<dbReference type="EMBL" id="AGNL01042916">
    <property type="protein sequence ID" value="EJK50807.1"/>
    <property type="molecule type" value="Genomic_DNA"/>
</dbReference>
<evidence type="ECO:0000313" key="4">
    <source>
        <dbReference type="Proteomes" id="UP000266841"/>
    </source>
</evidence>
<accession>K0RVU3</accession>
<reference evidence="3 4" key="1">
    <citation type="journal article" date="2012" name="Genome Biol.">
        <title>Genome and low-iron response of an oceanic diatom adapted to chronic iron limitation.</title>
        <authorList>
            <person name="Lommer M."/>
            <person name="Specht M."/>
            <person name="Roy A.S."/>
            <person name="Kraemer L."/>
            <person name="Andreson R."/>
            <person name="Gutowska M.A."/>
            <person name="Wolf J."/>
            <person name="Bergner S.V."/>
            <person name="Schilhabel M.B."/>
            <person name="Klostermeier U.C."/>
            <person name="Beiko R.G."/>
            <person name="Rosenstiel P."/>
            <person name="Hippler M."/>
            <person name="Laroche J."/>
        </authorList>
    </citation>
    <scope>NUCLEOTIDE SEQUENCE [LARGE SCALE GENOMIC DNA]</scope>
    <source>
        <strain evidence="3 4">CCMP1005</strain>
    </source>
</reference>
<keyword evidence="2" id="KW-0732">Signal</keyword>
<dbReference type="AlphaFoldDB" id="K0RVU3"/>
<feature type="compositionally biased region" description="Gly residues" evidence="1">
    <location>
        <begin position="248"/>
        <end position="259"/>
    </location>
</feature>
<gene>
    <name evidence="3" type="ORF">THAOC_30091</name>
</gene>
<keyword evidence="4" id="KW-1185">Reference proteome</keyword>
<feature type="compositionally biased region" description="Basic and acidic residues" evidence="1">
    <location>
        <begin position="234"/>
        <end position="245"/>
    </location>
</feature>
<comment type="caution">
    <text evidence="3">The sequence shown here is derived from an EMBL/GenBank/DDBJ whole genome shotgun (WGS) entry which is preliminary data.</text>
</comment>
<dbReference type="Proteomes" id="UP000266841">
    <property type="component" value="Unassembled WGS sequence"/>
</dbReference>
<feature type="signal peptide" evidence="2">
    <location>
        <begin position="1"/>
        <end position="33"/>
    </location>
</feature>
<proteinExistence type="predicted"/>
<feature type="region of interest" description="Disordered" evidence="1">
    <location>
        <begin position="210"/>
        <end position="261"/>
    </location>
</feature>
<protein>
    <submittedName>
        <fullName evidence="3">Uncharacterized protein</fullName>
    </submittedName>
</protein>
<feature type="chain" id="PRO_5003840608" evidence="2">
    <location>
        <begin position="34"/>
        <end position="285"/>
    </location>
</feature>
<evidence type="ECO:0000256" key="2">
    <source>
        <dbReference type="SAM" id="SignalP"/>
    </source>
</evidence>
<feature type="non-terminal residue" evidence="3">
    <location>
        <position position="285"/>
    </location>
</feature>
<sequence>MVGVPGIDGRGGQQNRTRRTILLWITLLRYLHGAPPANIGHRQMVHFAVLRRVGFRAFWLWVPSRSKAYNVEFGHGKARALSDILTDFRSTPLGIEFGTSGVYPELSTRDSSGMVPGEAEMREHGWMVPGGAEMSRSSPLLRHLIGAPEDVHDPPPEGLVVAKVVSVGAPRLPITAGQDPASTAPFLFPSEGRVVLPPDEPSVASFEQHGEVQDRHGAAVGVPGGQARASVGPERPDGHDVERPPAGEGEGPPGIGGISPLGAPRGLDVLVALQRHPVEPPLLLA</sequence>
<organism evidence="3 4">
    <name type="scientific">Thalassiosira oceanica</name>
    <name type="common">Marine diatom</name>
    <dbReference type="NCBI Taxonomy" id="159749"/>
    <lineage>
        <taxon>Eukaryota</taxon>
        <taxon>Sar</taxon>
        <taxon>Stramenopiles</taxon>
        <taxon>Ochrophyta</taxon>
        <taxon>Bacillariophyta</taxon>
        <taxon>Coscinodiscophyceae</taxon>
        <taxon>Thalassiosirophycidae</taxon>
        <taxon>Thalassiosirales</taxon>
        <taxon>Thalassiosiraceae</taxon>
        <taxon>Thalassiosira</taxon>
    </lineage>
</organism>
<name>K0RVU3_THAOC</name>